<dbReference type="SUPFAM" id="SSF46689">
    <property type="entry name" value="Homeodomain-like"/>
    <property type="match status" value="1"/>
</dbReference>
<dbReference type="PRINTS" id="PR00344">
    <property type="entry name" value="BCTRLSENSOR"/>
</dbReference>
<dbReference type="Gene3D" id="1.10.10.60">
    <property type="entry name" value="Homeodomain-like"/>
    <property type="match status" value="1"/>
</dbReference>
<sequence>MAFAVPLPPFRAFIWIIGLWGLLGLGGKPVQAQQITSSQEAGAVARQYIGPDTYGAHAQNWGAAQDSSGVFYVANTEGVLTYDGTAWRTIPTANRSIARSVAADDEGRIFVGAQRDFGYMERNAQGQLRYVSLLDHVPPEHRSFTDVWQTQVTSEGVYFQAFRRLFRWEPRTQTMQSWAPDTRLQYADVVRDTLYAHVEEQGLMAMRNDSLHLVPGGDMFADRQVRFVLPHGNGGLLVGTQSGLFVRDGDRFARFETAFDAPLRNTLVFTAIRGPDESVVICTLDRGVFLLNPDGSIRQHVDTREQPALNLYTDREGGLWAILDGGLIRYDVRAPYTTYPDTLGIAGDVGDIVRHRDTLFLSTERDVVRMQPSTDATPTFESVASYLQSWSLLSVENDLLIGSSAGGDVRGPNGQIERLFDADHVYSLHRSAVDSSRVYAATGRGVRPLTYEGEAAPARSRWTVAPYVPNLNTEARTVAEADDGTLWVGTTFDGVYRIRFDAEDTVRVDHFGPDDGLPPDRIEPHRWNGRIVFGTSTGLMDFSEGRTPRFDPLTRVEMPSSLEAGKSYVRLQEDAQGRTWGRTDTGPGRWVQTESTWSWAPGVLHRLQGRASNTILTEKRGSVLWLGMEDGLVRFTPDHPAPPAPPPVRIHQAKLLASDSLLTTGHAPALDFADNGLRIAYGTPSLADLEAVAYQHRLIGREAGWSDWTARTTREMPNLSPGDYTFAVRARTAYGDTTQAAHYAFTVRPPWYRTWWAYVLYALMGGGLVAGAVQLRTRHLRRRQRTLKRIIDARTEAIQEKNAQLATQAEQLKELDQAKSRLFANVSHEFRTPLTVALGLLKDWTEADNADLADALQADLKQVLLQNRRVLRLVNQLLDIARLESQSLTLRVQPIDLTPFLERVAAAFEPLAAQHGITFNRRLPGNIGTVPGDPEHLETVVVNLLSNAFKFTPAEGTITLTATVHDERDETACIQVADTGPGIPPEDHDAIFERFVQTHRSDAGGTGIGLALVKALTEQHGGTVSVESAEGEGTTFTIAWPRHVGALLDEAVVGDETAHEIGDGLPRPNAAALPQITSPAEAATDVDAKDDATHPTVLIVDDNADIRAYVRRHLATRYHIIEASDGQAGLEQARTHTPDCIVSDVMMPTMDGVAMLRTLRDDPATDFIPVVLLTARAELDDKIGGLDAGADDYLTKPFRPRELRARIRTLLAQRMRLRERFQADPPAAPASPDDTPPVLRDVREVIHDHLADPDLSVQDIADGLPMSRSTLYRRLREATEHSPSDLIWQVRLTEAHRLLAQGEGNVSEVAYGVGFKTVSHFSSRFQDHFGVPPSTIRPNVPQDA</sequence>
<feature type="domain" description="Histidine kinase" evidence="14">
    <location>
        <begin position="825"/>
        <end position="1044"/>
    </location>
</feature>
<dbReference type="InterPro" id="IPR005467">
    <property type="entry name" value="His_kinase_dom"/>
</dbReference>
<evidence type="ECO:0000256" key="2">
    <source>
        <dbReference type="ARBA" id="ARBA00012438"/>
    </source>
</evidence>
<keyword evidence="7" id="KW-0067">ATP-binding</keyword>
<keyword evidence="4" id="KW-0808">Transferase</keyword>
<evidence type="ECO:0000256" key="8">
    <source>
        <dbReference type="ARBA" id="ARBA00023012"/>
    </source>
</evidence>
<keyword evidence="5" id="KW-0547">Nucleotide-binding</keyword>
<evidence type="ECO:0000313" key="16">
    <source>
        <dbReference type="EMBL" id="PEN04735.1"/>
    </source>
</evidence>
<dbReference type="PROSITE" id="PS00041">
    <property type="entry name" value="HTH_ARAC_FAMILY_1"/>
    <property type="match status" value="1"/>
</dbReference>
<evidence type="ECO:0000256" key="7">
    <source>
        <dbReference type="ARBA" id="ARBA00022840"/>
    </source>
</evidence>
<dbReference type="Pfam" id="PF02518">
    <property type="entry name" value="HATPase_c"/>
    <property type="match status" value="1"/>
</dbReference>
<dbReference type="Pfam" id="PF00072">
    <property type="entry name" value="Response_reg"/>
    <property type="match status" value="1"/>
</dbReference>
<evidence type="ECO:0000256" key="12">
    <source>
        <dbReference type="PROSITE-ProRule" id="PRU00169"/>
    </source>
</evidence>
<evidence type="ECO:0000259" key="14">
    <source>
        <dbReference type="PROSITE" id="PS50109"/>
    </source>
</evidence>
<evidence type="ECO:0000313" key="17">
    <source>
        <dbReference type="Proteomes" id="UP000221024"/>
    </source>
</evidence>
<evidence type="ECO:0000256" key="10">
    <source>
        <dbReference type="ARBA" id="ARBA00023125"/>
    </source>
</evidence>
<dbReference type="InterPro" id="IPR036097">
    <property type="entry name" value="HisK_dim/P_sf"/>
</dbReference>
<dbReference type="CDD" id="cd00075">
    <property type="entry name" value="HATPase"/>
    <property type="match status" value="1"/>
</dbReference>
<dbReference type="InterPro" id="IPR009057">
    <property type="entry name" value="Homeodomain-like_sf"/>
</dbReference>
<dbReference type="InterPro" id="IPR003594">
    <property type="entry name" value="HATPase_dom"/>
</dbReference>
<dbReference type="GO" id="GO:0043565">
    <property type="term" value="F:sequence-specific DNA binding"/>
    <property type="evidence" value="ECO:0007669"/>
    <property type="project" value="InterPro"/>
</dbReference>
<evidence type="ECO:0000259" key="15">
    <source>
        <dbReference type="PROSITE" id="PS50110"/>
    </source>
</evidence>
<evidence type="ECO:0000256" key="11">
    <source>
        <dbReference type="ARBA" id="ARBA00023163"/>
    </source>
</evidence>
<dbReference type="GO" id="GO:0005524">
    <property type="term" value="F:ATP binding"/>
    <property type="evidence" value="ECO:0007669"/>
    <property type="project" value="UniProtKB-KW"/>
</dbReference>
<protein>
    <recommendedName>
        <fullName evidence="2">histidine kinase</fullName>
        <ecNumber evidence="2">2.7.13.3</ecNumber>
    </recommendedName>
</protein>
<dbReference type="RefSeq" id="WP_098063447.1">
    <property type="nucleotide sequence ID" value="NZ_PDEP01000022.1"/>
</dbReference>
<feature type="modified residue" description="4-aspartylphosphate" evidence="12">
    <location>
        <position position="1144"/>
    </location>
</feature>
<dbReference type="GO" id="GO:0003700">
    <property type="term" value="F:DNA-binding transcription factor activity"/>
    <property type="evidence" value="ECO:0007669"/>
    <property type="project" value="InterPro"/>
</dbReference>
<dbReference type="InterPro" id="IPR001789">
    <property type="entry name" value="Sig_transdc_resp-reg_receiver"/>
</dbReference>
<name>A0A2H3NTS8_9BACT</name>
<dbReference type="Pfam" id="PF07495">
    <property type="entry name" value="Y_Y_Y"/>
    <property type="match status" value="1"/>
</dbReference>
<keyword evidence="8" id="KW-0902">Two-component regulatory system</keyword>
<feature type="domain" description="Response regulatory" evidence="15">
    <location>
        <begin position="1096"/>
        <end position="1211"/>
    </location>
</feature>
<dbReference type="GO" id="GO:0000155">
    <property type="term" value="F:phosphorelay sensor kinase activity"/>
    <property type="evidence" value="ECO:0007669"/>
    <property type="project" value="InterPro"/>
</dbReference>
<dbReference type="FunFam" id="3.30.565.10:FF:000037">
    <property type="entry name" value="Hybrid sensor histidine kinase/response regulator"/>
    <property type="match status" value="1"/>
</dbReference>
<comment type="catalytic activity">
    <reaction evidence="1">
        <text>ATP + protein L-histidine = ADP + protein N-phospho-L-histidine.</text>
        <dbReference type="EC" id="2.7.13.3"/>
    </reaction>
</comment>
<evidence type="ECO:0000256" key="4">
    <source>
        <dbReference type="ARBA" id="ARBA00022679"/>
    </source>
</evidence>
<dbReference type="InterPro" id="IPR011006">
    <property type="entry name" value="CheY-like_superfamily"/>
</dbReference>
<dbReference type="Gene3D" id="1.10.287.130">
    <property type="match status" value="1"/>
</dbReference>
<dbReference type="SUPFAM" id="SSF47384">
    <property type="entry name" value="Homodimeric domain of signal transducing histidine kinase"/>
    <property type="match status" value="1"/>
</dbReference>
<proteinExistence type="predicted"/>
<dbReference type="OrthoDB" id="358279at2"/>
<evidence type="ECO:0000259" key="13">
    <source>
        <dbReference type="PROSITE" id="PS01124"/>
    </source>
</evidence>
<gene>
    <name evidence="16" type="ORF">CRI93_14735</name>
</gene>
<keyword evidence="11" id="KW-0804">Transcription</keyword>
<keyword evidence="6" id="KW-0418">Kinase</keyword>
<dbReference type="InterPro" id="IPR018062">
    <property type="entry name" value="HTH_AraC-typ_CS"/>
</dbReference>
<keyword evidence="3 12" id="KW-0597">Phosphoprotein</keyword>
<dbReference type="SMART" id="SM00387">
    <property type="entry name" value="HATPase_c"/>
    <property type="match status" value="1"/>
</dbReference>
<organism evidence="16 17">
    <name type="scientific">Longimonas halophila</name>
    <dbReference type="NCBI Taxonomy" id="1469170"/>
    <lineage>
        <taxon>Bacteria</taxon>
        <taxon>Pseudomonadati</taxon>
        <taxon>Rhodothermota</taxon>
        <taxon>Rhodothermia</taxon>
        <taxon>Rhodothermales</taxon>
        <taxon>Salisaetaceae</taxon>
        <taxon>Longimonas</taxon>
    </lineage>
</organism>
<evidence type="ECO:0000256" key="1">
    <source>
        <dbReference type="ARBA" id="ARBA00000085"/>
    </source>
</evidence>
<dbReference type="InterPro" id="IPR011123">
    <property type="entry name" value="Y_Y_Y"/>
</dbReference>
<dbReference type="SMART" id="SM00448">
    <property type="entry name" value="REC"/>
    <property type="match status" value="1"/>
</dbReference>
<dbReference type="InterPro" id="IPR036890">
    <property type="entry name" value="HATPase_C_sf"/>
</dbReference>
<dbReference type="InterPro" id="IPR003661">
    <property type="entry name" value="HisK_dim/P_dom"/>
</dbReference>
<evidence type="ECO:0000256" key="5">
    <source>
        <dbReference type="ARBA" id="ARBA00022741"/>
    </source>
</evidence>
<dbReference type="Gene3D" id="3.30.565.10">
    <property type="entry name" value="Histidine kinase-like ATPase, C-terminal domain"/>
    <property type="match status" value="1"/>
</dbReference>
<dbReference type="CDD" id="cd17574">
    <property type="entry name" value="REC_OmpR"/>
    <property type="match status" value="1"/>
</dbReference>
<accession>A0A2H3NTS8</accession>
<dbReference type="InterPro" id="IPR018060">
    <property type="entry name" value="HTH_AraC"/>
</dbReference>
<dbReference type="Pfam" id="PF12833">
    <property type="entry name" value="HTH_18"/>
    <property type="match status" value="1"/>
</dbReference>
<dbReference type="EMBL" id="PDEP01000022">
    <property type="protein sequence ID" value="PEN04735.1"/>
    <property type="molecule type" value="Genomic_DNA"/>
</dbReference>
<dbReference type="PROSITE" id="PS50110">
    <property type="entry name" value="RESPONSE_REGULATORY"/>
    <property type="match status" value="1"/>
</dbReference>
<dbReference type="EC" id="2.7.13.3" evidence="2"/>
<keyword evidence="10" id="KW-0238">DNA-binding</keyword>
<evidence type="ECO:0000256" key="3">
    <source>
        <dbReference type="ARBA" id="ARBA00022553"/>
    </source>
</evidence>
<reference evidence="16 17" key="1">
    <citation type="submission" date="2017-10" db="EMBL/GenBank/DDBJ databases">
        <title>Draft genome of Longimonas halophila.</title>
        <authorList>
            <person name="Goh K.M."/>
            <person name="Shamsir M.S."/>
            <person name="Lim S.W."/>
        </authorList>
    </citation>
    <scope>NUCLEOTIDE SEQUENCE [LARGE SCALE GENOMIC DNA]</scope>
    <source>
        <strain evidence="16 17">KCTC 42399</strain>
    </source>
</reference>
<dbReference type="PANTHER" id="PTHR43547:SF2">
    <property type="entry name" value="HYBRID SIGNAL TRANSDUCTION HISTIDINE KINASE C"/>
    <property type="match status" value="1"/>
</dbReference>
<dbReference type="InterPro" id="IPR013783">
    <property type="entry name" value="Ig-like_fold"/>
</dbReference>
<keyword evidence="17" id="KW-1185">Reference proteome</keyword>
<dbReference type="InterPro" id="IPR015943">
    <property type="entry name" value="WD40/YVTN_repeat-like_dom_sf"/>
</dbReference>
<feature type="domain" description="HTH araC/xylS-type" evidence="13">
    <location>
        <begin position="1240"/>
        <end position="1339"/>
    </location>
</feature>
<dbReference type="Proteomes" id="UP000221024">
    <property type="component" value="Unassembled WGS sequence"/>
</dbReference>
<dbReference type="CDD" id="cd00082">
    <property type="entry name" value="HisKA"/>
    <property type="match status" value="1"/>
</dbReference>
<keyword evidence="9" id="KW-0805">Transcription regulation</keyword>
<dbReference type="PANTHER" id="PTHR43547">
    <property type="entry name" value="TWO-COMPONENT HISTIDINE KINASE"/>
    <property type="match status" value="1"/>
</dbReference>
<dbReference type="SUPFAM" id="SSF55874">
    <property type="entry name" value="ATPase domain of HSP90 chaperone/DNA topoisomerase II/histidine kinase"/>
    <property type="match status" value="1"/>
</dbReference>
<evidence type="ECO:0000256" key="9">
    <source>
        <dbReference type="ARBA" id="ARBA00023015"/>
    </source>
</evidence>
<dbReference type="SUPFAM" id="SSF52172">
    <property type="entry name" value="CheY-like"/>
    <property type="match status" value="1"/>
</dbReference>
<dbReference type="SMART" id="SM00388">
    <property type="entry name" value="HisKA"/>
    <property type="match status" value="1"/>
</dbReference>
<dbReference type="InterPro" id="IPR004358">
    <property type="entry name" value="Sig_transdc_His_kin-like_C"/>
</dbReference>
<dbReference type="Gene3D" id="2.130.10.10">
    <property type="entry name" value="YVTN repeat-like/Quinoprotein amine dehydrogenase"/>
    <property type="match status" value="2"/>
</dbReference>
<dbReference type="Gene3D" id="2.60.40.10">
    <property type="entry name" value="Immunoglobulins"/>
    <property type="match status" value="1"/>
</dbReference>
<dbReference type="Gene3D" id="3.40.50.2300">
    <property type="match status" value="1"/>
</dbReference>
<dbReference type="SUPFAM" id="SSF63829">
    <property type="entry name" value="Calcium-dependent phosphotriesterase"/>
    <property type="match status" value="1"/>
</dbReference>
<dbReference type="SMART" id="SM00342">
    <property type="entry name" value="HTH_ARAC"/>
    <property type="match status" value="1"/>
</dbReference>
<dbReference type="Pfam" id="PF00512">
    <property type="entry name" value="HisKA"/>
    <property type="match status" value="1"/>
</dbReference>
<dbReference type="PROSITE" id="PS01124">
    <property type="entry name" value="HTH_ARAC_FAMILY_2"/>
    <property type="match status" value="1"/>
</dbReference>
<evidence type="ECO:0000256" key="6">
    <source>
        <dbReference type="ARBA" id="ARBA00022777"/>
    </source>
</evidence>
<comment type="caution">
    <text evidence="16">The sequence shown here is derived from an EMBL/GenBank/DDBJ whole genome shotgun (WGS) entry which is preliminary data.</text>
</comment>
<dbReference type="PROSITE" id="PS50109">
    <property type="entry name" value="HIS_KIN"/>
    <property type="match status" value="1"/>
</dbReference>